<comment type="caution">
    <text evidence="2">The sequence shown here is derived from an EMBL/GenBank/DDBJ whole genome shotgun (WGS) entry which is preliminary data.</text>
</comment>
<keyword evidence="3" id="KW-1185">Reference proteome</keyword>
<evidence type="ECO:0000313" key="3">
    <source>
        <dbReference type="Proteomes" id="UP001194580"/>
    </source>
</evidence>
<dbReference type="AlphaFoldDB" id="A0AAD4D585"/>
<accession>A0AAD4D585</accession>
<reference evidence="2" key="1">
    <citation type="journal article" date="2020" name="Fungal Divers.">
        <title>Resolving the Mortierellaceae phylogeny through synthesis of multi-gene phylogenetics and phylogenomics.</title>
        <authorList>
            <person name="Vandepol N."/>
            <person name="Liber J."/>
            <person name="Desiro A."/>
            <person name="Na H."/>
            <person name="Kennedy M."/>
            <person name="Barry K."/>
            <person name="Grigoriev I.V."/>
            <person name="Miller A.N."/>
            <person name="O'Donnell K."/>
            <person name="Stajich J.E."/>
            <person name="Bonito G."/>
        </authorList>
    </citation>
    <scope>NUCLEOTIDE SEQUENCE</scope>
    <source>
        <strain evidence="2">NRRL 28262</strain>
    </source>
</reference>
<feature type="region of interest" description="Disordered" evidence="1">
    <location>
        <begin position="29"/>
        <end position="63"/>
    </location>
</feature>
<proteinExistence type="predicted"/>
<evidence type="ECO:0000313" key="2">
    <source>
        <dbReference type="EMBL" id="KAG0267989.1"/>
    </source>
</evidence>
<evidence type="ECO:0000256" key="1">
    <source>
        <dbReference type="SAM" id="MobiDB-lite"/>
    </source>
</evidence>
<name>A0AAD4D585_9FUNG</name>
<protein>
    <submittedName>
        <fullName evidence="2">Uncharacterized protein</fullName>
    </submittedName>
</protein>
<gene>
    <name evidence="2" type="ORF">BGZ95_002669</name>
</gene>
<organism evidence="2 3">
    <name type="scientific">Linnemannia exigua</name>
    <dbReference type="NCBI Taxonomy" id="604196"/>
    <lineage>
        <taxon>Eukaryota</taxon>
        <taxon>Fungi</taxon>
        <taxon>Fungi incertae sedis</taxon>
        <taxon>Mucoromycota</taxon>
        <taxon>Mortierellomycotina</taxon>
        <taxon>Mortierellomycetes</taxon>
        <taxon>Mortierellales</taxon>
        <taxon>Mortierellaceae</taxon>
        <taxon>Linnemannia</taxon>
    </lineage>
</organism>
<dbReference type="Proteomes" id="UP001194580">
    <property type="component" value="Unassembled WGS sequence"/>
</dbReference>
<sequence>MERRETKTNLVITAAKTARIVQDVSLKETSRAARSLEEDSNVQDKLEHGSLKESKKQAKVIRETSASREIDQDVFTRNIQGITSDSPDDAGDQGIVTVPHPHFNLDSVRVVMLTMTGFDVGAAFRRLQEEAVPFVNDESLKVSVKKLYLMMSADSIWDTTERLPGMSADAHRSILSEIKPKVIRFSTEEICLFLDLSHELATTGRVRSRALETDHEDDLLQLFQDLSKKLSPLALSSVADNEDTYSHAPKDDNSTRFYIQDKWALTSLAKDTIDLHLREQRTITSIYCLQVFGYQLAIFELRFQAGIYLWIEIGTGYLPRDKNDTHCLIRCMELLNTLKVMSMLYDSQLNMGLKIFRNNSAVLLLFPQQTCLDDISVRQYVHTPPRRDPDHLLPEHLRPQPTNITPSSRRFFGYVVKASTDRSKS</sequence>
<dbReference type="EMBL" id="JAAAIL010001576">
    <property type="protein sequence ID" value="KAG0267989.1"/>
    <property type="molecule type" value="Genomic_DNA"/>
</dbReference>